<dbReference type="SUPFAM" id="SSF53254">
    <property type="entry name" value="Phosphoglycerate mutase-like"/>
    <property type="match status" value="1"/>
</dbReference>
<evidence type="ECO:0000256" key="6">
    <source>
        <dbReference type="PIRSR" id="PIRSR000894-2"/>
    </source>
</evidence>
<gene>
    <name evidence="8" type="ORF">LANO_0F17568G</name>
</gene>
<feature type="disulfide bond" evidence="6">
    <location>
        <begin position="266"/>
        <end position="279"/>
    </location>
</feature>
<sequence length="470" mass="52823">MLSAILALLAASLAEAAPTSAAQQILSQADVSKIGKQEDIFPYLAGSAPHFSYPLSYGIPKDVPEQCTLQQVQLFARHGERYPTQSVGSKIASTYYKLGNYSSDLSGALSFINNDYEFFVQDANNFEELTTWDNILDPINPYVGEWDAQKHAREFLYQYEELLGNKTSFPIFTSNSKRVHDTAKFFGKALGDKYNISLQIIDEDPSSGANTLTPIDSCTVYNETEKAAVYSKFTDKYLTDIAHRLNDENKGLNLTKSDATNLFSWCAYEINVKGYSNVCDVFTADELTYFAYYDDLTSYYYHGPGNSLGPTVGSVNFNASLELLKQHEQLDNKAWLSFTHDTNIVNYLGSIGIFDPGHAMPVDYVPIKDHIYHKSWMVPQGARVYTQLYQCSNQSYVRYVVNDVVIPVEKCSSGPGFSCELNSFIDYAQSRMNGSNYVSACKINSSSNQTSLTFYWDYEQKQYNASLIHK</sequence>
<proteinExistence type="predicted"/>
<evidence type="ECO:0000256" key="4">
    <source>
        <dbReference type="ARBA" id="ARBA00023180"/>
    </source>
</evidence>
<evidence type="ECO:0000256" key="1">
    <source>
        <dbReference type="ARBA" id="ARBA00000032"/>
    </source>
</evidence>
<dbReference type="Gene3D" id="3.40.50.1240">
    <property type="entry name" value="Phosphoglycerate mutase-like"/>
    <property type="match status" value="1"/>
</dbReference>
<dbReference type="PANTHER" id="PTHR20963">
    <property type="entry name" value="MULTIPLE INOSITOL POLYPHOSPHATE PHOSPHATASE-RELATED"/>
    <property type="match status" value="1"/>
</dbReference>
<keyword evidence="3" id="KW-0378">Hydrolase</keyword>
<feature type="chain" id="PRO_5009236453" description="acid phosphatase" evidence="7">
    <location>
        <begin position="17"/>
        <end position="470"/>
    </location>
</feature>
<keyword evidence="7" id="KW-0732">Signal</keyword>
<dbReference type="InterPro" id="IPR000560">
    <property type="entry name" value="His_Pase_clade-2"/>
</dbReference>
<evidence type="ECO:0000256" key="7">
    <source>
        <dbReference type="SAM" id="SignalP"/>
    </source>
</evidence>
<dbReference type="InterPro" id="IPR016274">
    <property type="entry name" value="Histidine_acid_Pase_euk"/>
</dbReference>
<reference evidence="9" key="1">
    <citation type="submission" date="2016-03" db="EMBL/GenBank/DDBJ databases">
        <authorList>
            <person name="Devillers Hugo."/>
        </authorList>
    </citation>
    <scope>NUCLEOTIDE SEQUENCE [LARGE SCALE GENOMIC DNA]</scope>
</reference>
<evidence type="ECO:0000256" key="5">
    <source>
        <dbReference type="PIRSR" id="PIRSR000894-1"/>
    </source>
</evidence>
<dbReference type="InterPro" id="IPR029033">
    <property type="entry name" value="His_PPase_superfam"/>
</dbReference>
<dbReference type="PIRSF" id="PIRSF000894">
    <property type="entry name" value="Acid_phosphatase"/>
    <property type="match status" value="1"/>
</dbReference>
<evidence type="ECO:0000256" key="3">
    <source>
        <dbReference type="ARBA" id="ARBA00022801"/>
    </source>
</evidence>
<name>A0A1G4KD47_9SACH</name>
<dbReference type="PANTHER" id="PTHR20963:SF18">
    <property type="entry name" value="ACID PHOSPHATASE PHO11-RELATED"/>
    <property type="match status" value="1"/>
</dbReference>
<evidence type="ECO:0000256" key="2">
    <source>
        <dbReference type="ARBA" id="ARBA00012646"/>
    </source>
</evidence>
<dbReference type="Pfam" id="PF00328">
    <property type="entry name" value="His_Phos_2"/>
    <property type="match status" value="1"/>
</dbReference>
<comment type="catalytic activity">
    <reaction evidence="1">
        <text>a phosphate monoester + H2O = an alcohol + phosphate</text>
        <dbReference type="Rhea" id="RHEA:15017"/>
        <dbReference type="ChEBI" id="CHEBI:15377"/>
        <dbReference type="ChEBI" id="CHEBI:30879"/>
        <dbReference type="ChEBI" id="CHEBI:43474"/>
        <dbReference type="ChEBI" id="CHEBI:67140"/>
        <dbReference type="EC" id="3.1.3.2"/>
    </reaction>
</comment>
<dbReference type="Proteomes" id="UP000189911">
    <property type="component" value="Chromosome F"/>
</dbReference>
<dbReference type="EMBL" id="LT598452">
    <property type="protein sequence ID" value="SCV02392.1"/>
    <property type="molecule type" value="Genomic_DNA"/>
</dbReference>
<accession>A0A1G4KD47</accession>
<dbReference type="CDD" id="cd07061">
    <property type="entry name" value="HP_HAP_like"/>
    <property type="match status" value="1"/>
</dbReference>
<protein>
    <recommendedName>
        <fullName evidence="2">acid phosphatase</fullName>
        <ecNumber evidence="2">3.1.3.2</ecNumber>
    </recommendedName>
</protein>
<feature type="active site" description="Nucleophile" evidence="5">
    <location>
        <position position="78"/>
    </location>
</feature>
<feature type="disulfide bond" evidence="6">
    <location>
        <begin position="67"/>
        <end position="391"/>
    </location>
</feature>
<keyword evidence="4" id="KW-0325">Glycoprotein</keyword>
<evidence type="ECO:0000313" key="9">
    <source>
        <dbReference type="Proteomes" id="UP000189911"/>
    </source>
</evidence>
<organism evidence="8 9">
    <name type="scientific">Lachancea nothofagi CBS 11611</name>
    <dbReference type="NCBI Taxonomy" id="1266666"/>
    <lineage>
        <taxon>Eukaryota</taxon>
        <taxon>Fungi</taxon>
        <taxon>Dikarya</taxon>
        <taxon>Ascomycota</taxon>
        <taxon>Saccharomycotina</taxon>
        <taxon>Saccharomycetes</taxon>
        <taxon>Saccharomycetales</taxon>
        <taxon>Saccharomycetaceae</taxon>
        <taxon>Lachancea</taxon>
    </lineage>
</organism>
<keyword evidence="9" id="KW-1185">Reference proteome</keyword>
<feature type="active site" description="Proton donor" evidence="5">
    <location>
        <position position="341"/>
    </location>
</feature>
<evidence type="ECO:0000313" key="8">
    <source>
        <dbReference type="EMBL" id="SCV02392.1"/>
    </source>
</evidence>
<dbReference type="GO" id="GO:0003993">
    <property type="term" value="F:acid phosphatase activity"/>
    <property type="evidence" value="ECO:0007669"/>
    <property type="project" value="UniProtKB-EC"/>
</dbReference>
<feature type="signal peptide" evidence="7">
    <location>
        <begin position="1"/>
        <end position="16"/>
    </location>
</feature>
<dbReference type="AlphaFoldDB" id="A0A1G4KD47"/>
<keyword evidence="6" id="KW-1015">Disulfide bond</keyword>
<dbReference type="OrthoDB" id="6509975at2759"/>
<feature type="disulfide bond" evidence="6">
    <location>
        <begin position="411"/>
        <end position="419"/>
    </location>
</feature>
<dbReference type="GO" id="GO:0009277">
    <property type="term" value="C:fungal-type cell wall"/>
    <property type="evidence" value="ECO:0007669"/>
    <property type="project" value="TreeGrafter"/>
</dbReference>
<dbReference type="EC" id="3.1.3.2" evidence="2"/>